<dbReference type="GO" id="GO:0160148">
    <property type="term" value="F:tRNA pseudouridine(55) synthase activity"/>
    <property type="evidence" value="ECO:0007669"/>
    <property type="project" value="UniProtKB-EC"/>
</dbReference>
<dbReference type="Pfam" id="PF01509">
    <property type="entry name" value="TruB_N"/>
    <property type="match status" value="1"/>
</dbReference>
<comment type="function">
    <text evidence="5">Responsible for synthesis of pseudouridine from uracil-55 in the psi GC loop of transfer RNAs.</text>
</comment>
<feature type="active site" description="Nucleophile" evidence="5">
    <location>
        <position position="50"/>
    </location>
</feature>
<dbReference type="CDD" id="cd02573">
    <property type="entry name" value="PseudoU_synth_EcTruB"/>
    <property type="match status" value="1"/>
</dbReference>
<protein>
    <recommendedName>
        <fullName evidence="5">tRNA pseudouridine synthase B</fullName>
        <ecNumber evidence="5">5.4.99.25</ecNumber>
    </recommendedName>
    <alternativeName>
        <fullName evidence="5">tRNA pseudouridine(55) synthase</fullName>
        <shortName evidence="5">Psi55 synthase</shortName>
    </alternativeName>
    <alternativeName>
        <fullName evidence="5">tRNA pseudouridylate synthase</fullName>
    </alternativeName>
    <alternativeName>
        <fullName evidence="5">tRNA-uridine isomerase</fullName>
    </alternativeName>
</protein>
<dbReference type="InterPro" id="IPR020103">
    <property type="entry name" value="PsdUridine_synth_cat_dom_sf"/>
</dbReference>
<comment type="caution">
    <text evidence="9">The sequence shown here is derived from an EMBL/GenBank/DDBJ whole genome shotgun (WGS) entry which is preliminary data.</text>
</comment>
<dbReference type="EC" id="5.4.99.25" evidence="5"/>
<dbReference type="InterPro" id="IPR015947">
    <property type="entry name" value="PUA-like_sf"/>
</dbReference>
<reference evidence="10" key="1">
    <citation type="journal article" date="2019" name="Int. J. Syst. Evol. Microbiol.">
        <title>The Global Catalogue of Microorganisms (GCM) 10K type strain sequencing project: providing services to taxonomists for standard genome sequencing and annotation.</title>
        <authorList>
            <consortium name="The Broad Institute Genomics Platform"/>
            <consortium name="The Broad Institute Genome Sequencing Center for Infectious Disease"/>
            <person name="Wu L."/>
            <person name="Ma J."/>
        </authorList>
    </citation>
    <scope>NUCLEOTIDE SEQUENCE [LARGE SCALE GENOMIC DNA]</scope>
    <source>
        <strain evidence="10">CCUG 53252</strain>
    </source>
</reference>
<dbReference type="InterPro" id="IPR015225">
    <property type="entry name" value="tRNA_psdUridine_synth_fam2_C"/>
</dbReference>
<evidence type="ECO:0000259" key="8">
    <source>
        <dbReference type="Pfam" id="PF16198"/>
    </source>
</evidence>
<comment type="catalytic activity">
    <reaction evidence="1 5">
        <text>uridine(55) in tRNA = pseudouridine(55) in tRNA</text>
        <dbReference type="Rhea" id="RHEA:42532"/>
        <dbReference type="Rhea" id="RHEA-COMP:10101"/>
        <dbReference type="Rhea" id="RHEA-COMP:10102"/>
        <dbReference type="ChEBI" id="CHEBI:65314"/>
        <dbReference type="ChEBI" id="CHEBI:65315"/>
        <dbReference type="EC" id="5.4.99.25"/>
    </reaction>
</comment>
<comment type="similarity">
    <text evidence="2 5">Belongs to the pseudouridine synthase TruB family. Type 1 subfamily.</text>
</comment>
<dbReference type="Pfam" id="PF16198">
    <property type="entry name" value="TruB_C_2"/>
    <property type="match status" value="1"/>
</dbReference>
<evidence type="ECO:0000259" key="7">
    <source>
        <dbReference type="Pfam" id="PF09142"/>
    </source>
</evidence>
<dbReference type="InterPro" id="IPR036974">
    <property type="entry name" value="PUA_sf"/>
</dbReference>
<evidence type="ECO:0000313" key="9">
    <source>
        <dbReference type="EMBL" id="MFC3851149.1"/>
    </source>
</evidence>
<organism evidence="9 10">
    <name type="scientific">Corynebacterium hansenii</name>
    <dbReference type="NCBI Taxonomy" id="394964"/>
    <lineage>
        <taxon>Bacteria</taxon>
        <taxon>Bacillati</taxon>
        <taxon>Actinomycetota</taxon>
        <taxon>Actinomycetes</taxon>
        <taxon>Mycobacteriales</taxon>
        <taxon>Corynebacteriaceae</taxon>
        <taxon>Corynebacterium</taxon>
    </lineage>
</organism>
<dbReference type="PANTHER" id="PTHR13767:SF2">
    <property type="entry name" value="PSEUDOURIDYLATE SYNTHASE TRUB1"/>
    <property type="match status" value="1"/>
</dbReference>
<feature type="domain" description="Pseudouridine synthase II N-terminal" evidence="6">
    <location>
        <begin position="35"/>
        <end position="190"/>
    </location>
</feature>
<sequence>MSASADTADPLADSGLVVVDKPAGMTSHDVVGKLRRIFGTRRVGHSGTLDPMATGVLVLGVNRGTRFLPHVHADAKSYDATIRLGASTVTDDAEGEVLESAPPERIAAVTDERIMAGVAELTGDIMQRPASVSAVRIDGVRAHERMRRGEDVVLPERPVTVSLFDVHAIRRHARYIDVDVSVDCSAGTFIRSLARDLGAGLGVGGHVTALRRTAAGPFRIGAAKTLEELAADPVPTMTLDEACLACFPVRDVTAEEGLALSQGKWLEPIGMGGVAAARTPDGRVVALITESGKRAKTVFVARPSTM</sequence>
<dbReference type="PANTHER" id="PTHR13767">
    <property type="entry name" value="TRNA-PSEUDOURIDINE SYNTHASE"/>
    <property type="match status" value="1"/>
</dbReference>
<evidence type="ECO:0000256" key="2">
    <source>
        <dbReference type="ARBA" id="ARBA00005642"/>
    </source>
</evidence>
<dbReference type="InterPro" id="IPR032819">
    <property type="entry name" value="TruB_C"/>
</dbReference>
<keyword evidence="3 5" id="KW-0819">tRNA processing</keyword>
<feature type="domain" description="tRNA pseudouridylate synthase B C-terminal" evidence="8">
    <location>
        <begin position="191"/>
        <end position="231"/>
    </location>
</feature>
<dbReference type="Proteomes" id="UP001595751">
    <property type="component" value="Unassembled WGS sequence"/>
</dbReference>
<evidence type="ECO:0000313" key="10">
    <source>
        <dbReference type="Proteomes" id="UP001595751"/>
    </source>
</evidence>
<accession>A0ABV7ZTD1</accession>
<dbReference type="EMBL" id="JBHRZN010000006">
    <property type="protein sequence ID" value="MFC3851149.1"/>
    <property type="molecule type" value="Genomic_DNA"/>
</dbReference>
<dbReference type="HAMAP" id="MF_01080">
    <property type="entry name" value="TruB_bact"/>
    <property type="match status" value="1"/>
</dbReference>
<dbReference type="Gene3D" id="2.30.130.10">
    <property type="entry name" value="PUA domain"/>
    <property type="match status" value="1"/>
</dbReference>
<keyword evidence="4 5" id="KW-0413">Isomerase</keyword>
<feature type="domain" description="tRNA pseudouridine synthase II TruB subfamily 2 C-terminal" evidence="7">
    <location>
        <begin position="247"/>
        <end position="302"/>
    </location>
</feature>
<dbReference type="Pfam" id="PF09142">
    <property type="entry name" value="TruB_C"/>
    <property type="match status" value="1"/>
</dbReference>
<keyword evidence="10" id="KW-1185">Reference proteome</keyword>
<evidence type="ECO:0000256" key="1">
    <source>
        <dbReference type="ARBA" id="ARBA00000385"/>
    </source>
</evidence>
<proteinExistence type="inferred from homology"/>
<evidence type="ECO:0000256" key="3">
    <source>
        <dbReference type="ARBA" id="ARBA00022694"/>
    </source>
</evidence>
<gene>
    <name evidence="5 9" type="primary">truB</name>
    <name evidence="9" type="ORF">ACFORJ_13375</name>
</gene>
<dbReference type="InterPro" id="IPR002501">
    <property type="entry name" value="PsdUridine_synth_N"/>
</dbReference>
<evidence type="ECO:0000256" key="5">
    <source>
        <dbReference type="HAMAP-Rule" id="MF_01080"/>
    </source>
</evidence>
<name>A0ABV7ZTD1_9CORY</name>
<dbReference type="NCBIfam" id="TIGR00431">
    <property type="entry name" value="TruB"/>
    <property type="match status" value="1"/>
</dbReference>
<dbReference type="Gene3D" id="3.30.2350.10">
    <property type="entry name" value="Pseudouridine synthase"/>
    <property type="match status" value="1"/>
</dbReference>
<evidence type="ECO:0000259" key="6">
    <source>
        <dbReference type="Pfam" id="PF01509"/>
    </source>
</evidence>
<dbReference type="InterPro" id="IPR014780">
    <property type="entry name" value="tRNA_psdUridine_synth_TruB"/>
</dbReference>
<dbReference type="RefSeq" id="WP_290292769.1">
    <property type="nucleotide sequence ID" value="NZ_CP047211.1"/>
</dbReference>
<evidence type="ECO:0000256" key="4">
    <source>
        <dbReference type="ARBA" id="ARBA00023235"/>
    </source>
</evidence>
<dbReference type="SUPFAM" id="SSF55120">
    <property type="entry name" value="Pseudouridine synthase"/>
    <property type="match status" value="1"/>
</dbReference>
<dbReference type="SUPFAM" id="SSF88697">
    <property type="entry name" value="PUA domain-like"/>
    <property type="match status" value="1"/>
</dbReference>